<dbReference type="Gene3D" id="3.10.350.10">
    <property type="entry name" value="LysM domain"/>
    <property type="match status" value="1"/>
</dbReference>
<dbReference type="GO" id="GO:0004222">
    <property type="term" value="F:metalloendopeptidase activity"/>
    <property type="evidence" value="ECO:0007669"/>
    <property type="project" value="TreeGrafter"/>
</dbReference>
<accession>A0A450Z971</accession>
<dbReference type="InterPro" id="IPR018392">
    <property type="entry name" value="LysM"/>
</dbReference>
<reference evidence="5" key="1">
    <citation type="submission" date="2019-02" db="EMBL/GenBank/DDBJ databases">
        <authorList>
            <person name="Gruber-Vodicka R. H."/>
            <person name="Seah K. B. B."/>
        </authorList>
    </citation>
    <scope>NUCLEOTIDE SEQUENCE</scope>
    <source>
        <strain evidence="7">BECK_BY1</strain>
        <strain evidence="5">BECK_BY2</strain>
        <strain evidence="6">BECK_BY3</strain>
    </source>
</reference>
<dbReference type="InterPro" id="IPR036779">
    <property type="entry name" value="LysM_dom_sf"/>
</dbReference>
<dbReference type="AlphaFoldDB" id="A0A450Z971"/>
<keyword evidence="3" id="KW-0472">Membrane</keyword>
<dbReference type="CDD" id="cd00118">
    <property type="entry name" value="LysM"/>
    <property type="match status" value="1"/>
</dbReference>
<dbReference type="PANTHER" id="PTHR21666:SF263">
    <property type="entry name" value="MUREIN HYDROLASE ACTIVATOR NLPD"/>
    <property type="match status" value="1"/>
</dbReference>
<dbReference type="Gene3D" id="2.70.70.10">
    <property type="entry name" value="Glucose Permease (Domain IIA)"/>
    <property type="match status" value="1"/>
</dbReference>
<dbReference type="EMBL" id="CAADFY010000002">
    <property type="protein sequence ID" value="VFK51523.1"/>
    <property type="molecule type" value="Genomic_DNA"/>
</dbReference>
<feature type="transmembrane region" description="Helical" evidence="3">
    <location>
        <begin position="27"/>
        <end position="51"/>
    </location>
</feature>
<evidence type="ECO:0000313" key="5">
    <source>
        <dbReference type="EMBL" id="VFK50354.1"/>
    </source>
</evidence>
<evidence type="ECO:0000313" key="6">
    <source>
        <dbReference type="EMBL" id="VFK51523.1"/>
    </source>
</evidence>
<dbReference type="InterPro" id="IPR016047">
    <property type="entry name" value="M23ase_b-sheet_dom"/>
</dbReference>
<protein>
    <submittedName>
        <fullName evidence="5">Lipoprotein NlpD</fullName>
    </submittedName>
</protein>
<dbReference type="Pfam" id="PF01551">
    <property type="entry name" value="Peptidase_M23"/>
    <property type="match status" value="1"/>
</dbReference>
<dbReference type="Pfam" id="PF01476">
    <property type="entry name" value="LysM"/>
    <property type="match status" value="1"/>
</dbReference>
<sequence length="324" mass="36164">MIGYKRHLIASTHENLWDHLIDFVSDLYGNMLGATMLAMVVSLFIFGLSACTSHSIAPVGRNPFPETDYHTVQKGENVYSIALRYGLDYHELATWNRITSPSFRIFPGQKIRLSGHSRGPYKPIKRSNQSRTRVRKTPASETLVLTKKPLPPPSKASEPLKVSHAPKPIRNLRKNNATGNNTEIKKQTTNRTRKTVRKGKGGTITKWHWPSKGKLIHNFGQSGNRGLDISGKFGSPIYAVADGKVVYTGSGLRGYGKLIIIKHNRHYLSAYANNDRMLVKEGVDVSGGQKIAEMGRSSSHLAMLHFEIRKNGKPVNPIKYLKGR</sequence>
<dbReference type="PROSITE" id="PS51782">
    <property type="entry name" value="LYSM"/>
    <property type="match status" value="1"/>
</dbReference>
<evidence type="ECO:0000256" key="1">
    <source>
        <dbReference type="ARBA" id="ARBA00038420"/>
    </source>
</evidence>
<keyword evidence="5" id="KW-0449">Lipoprotein</keyword>
<feature type="region of interest" description="Disordered" evidence="2">
    <location>
        <begin position="116"/>
        <end position="140"/>
    </location>
</feature>
<evidence type="ECO:0000259" key="4">
    <source>
        <dbReference type="PROSITE" id="PS51782"/>
    </source>
</evidence>
<evidence type="ECO:0000256" key="2">
    <source>
        <dbReference type="SAM" id="MobiDB-lite"/>
    </source>
</evidence>
<dbReference type="CDD" id="cd12797">
    <property type="entry name" value="M23_peptidase"/>
    <property type="match status" value="1"/>
</dbReference>
<dbReference type="GO" id="GO:0032153">
    <property type="term" value="C:cell division site"/>
    <property type="evidence" value="ECO:0007669"/>
    <property type="project" value="TreeGrafter"/>
</dbReference>
<dbReference type="GO" id="GO:0009279">
    <property type="term" value="C:cell outer membrane"/>
    <property type="evidence" value="ECO:0007669"/>
    <property type="project" value="TreeGrafter"/>
</dbReference>
<dbReference type="SMART" id="SM00257">
    <property type="entry name" value="LysM"/>
    <property type="match status" value="1"/>
</dbReference>
<gene>
    <name evidence="7" type="ORF">BECKTUN1418D_GA0071000_103916</name>
    <name evidence="5" type="ORF">BECKTUN1418E_GA0071001_100249</name>
    <name evidence="6" type="ORF">BECKTUN1418F_GA0071002_100247</name>
</gene>
<dbReference type="EMBL" id="CAADFX010000039">
    <property type="protein sequence ID" value="VFK55998.1"/>
    <property type="molecule type" value="Genomic_DNA"/>
</dbReference>
<organism evidence="5">
    <name type="scientific">Candidatus Kentrum sp. TUN</name>
    <dbReference type="NCBI Taxonomy" id="2126343"/>
    <lineage>
        <taxon>Bacteria</taxon>
        <taxon>Pseudomonadati</taxon>
        <taxon>Pseudomonadota</taxon>
        <taxon>Gammaproteobacteria</taxon>
        <taxon>Candidatus Kentrum</taxon>
    </lineage>
</organism>
<feature type="domain" description="LysM" evidence="4">
    <location>
        <begin position="68"/>
        <end position="113"/>
    </location>
</feature>
<evidence type="ECO:0000256" key="3">
    <source>
        <dbReference type="SAM" id="Phobius"/>
    </source>
</evidence>
<dbReference type="PANTHER" id="PTHR21666">
    <property type="entry name" value="PEPTIDASE-RELATED"/>
    <property type="match status" value="1"/>
</dbReference>
<name>A0A450Z971_9GAMM</name>
<dbReference type="InterPro" id="IPR050570">
    <property type="entry name" value="Cell_wall_metabolism_enzyme"/>
</dbReference>
<proteinExistence type="inferred from homology"/>
<keyword evidence="3" id="KW-0812">Transmembrane</keyword>
<dbReference type="SUPFAM" id="SSF51261">
    <property type="entry name" value="Duplicated hybrid motif"/>
    <property type="match status" value="1"/>
</dbReference>
<comment type="similarity">
    <text evidence="1">Belongs to the E.coli NlpD/Haemophilus LppB family.</text>
</comment>
<dbReference type="InterPro" id="IPR011055">
    <property type="entry name" value="Dup_hybrid_motif"/>
</dbReference>
<dbReference type="EMBL" id="CAADFV010000002">
    <property type="protein sequence ID" value="VFK50354.1"/>
    <property type="molecule type" value="Genomic_DNA"/>
</dbReference>
<evidence type="ECO:0000313" key="7">
    <source>
        <dbReference type="EMBL" id="VFK55998.1"/>
    </source>
</evidence>
<keyword evidence="3" id="KW-1133">Transmembrane helix</keyword>